<proteinExistence type="predicted"/>
<name>A0A291HMR9_9GAMM</name>
<evidence type="ECO:0000313" key="4">
    <source>
        <dbReference type="Proteomes" id="UP000217763"/>
    </source>
</evidence>
<keyword evidence="2" id="KW-0472">Membrane</keyword>
<dbReference type="EMBL" id="CP012621">
    <property type="protein sequence ID" value="ATG73435.1"/>
    <property type="molecule type" value="Genomic_DNA"/>
</dbReference>
<dbReference type="AlphaFoldDB" id="A0A291HMR9"/>
<gene>
    <name evidence="3" type="ORF">AN401_05790</name>
</gene>
<evidence type="ECO:0000256" key="2">
    <source>
        <dbReference type="SAM" id="Phobius"/>
    </source>
</evidence>
<feature type="compositionally biased region" description="Basic residues" evidence="1">
    <location>
        <begin position="95"/>
        <end position="105"/>
    </location>
</feature>
<feature type="transmembrane region" description="Helical" evidence="2">
    <location>
        <begin position="21"/>
        <end position="43"/>
    </location>
</feature>
<dbReference type="Proteomes" id="UP000217763">
    <property type="component" value="Chromosome"/>
</dbReference>
<evidence type="ECO:0000256" key="1">
    <source>
        <dbReference type="SAM" id="MobiDB-lite"/>
    </source>
</evidence>
<sequence>MRATISVKRRRRQGGFTTLEYAVAGALITLAVVASYGNLGLVVGESIGMLAARLGGDAPVPDTGTPVSGGAEQPGTEAPQPGDEELGEVSDNKKPGKRLAKGKDK</sequence>
<organism evidence="3 4">
    <name type="scientific">Zobellella denitrificans</name>
    <dbReference type="NCBI Taxonomy" id="347534"/>
    <lineage>
        <taxon>Bacteria</taxon>
        <taxon>Pseudomonadati</taxon>
        <taxon>Pseudomonadota</taxon>
        <taxon>Gammaproteobacteria</taxon>
        <taxon>Aeromonadales</taxon>
        <taxon>Aeromonadaceae</taxon>
        <taxon>Zobellella</taxon>
    </lineage>
</organism>
<dbReference type="KEGG" id="zdf:AN401_05790"/>
<dbReference type="RefSeq" id="WP_096778776.1">
    <property type="nucleotide sequence ID" value="NZ_CP012621.1"/>
</dbReference>
<keyword evidence="2" id="KW-0812">Transmembrane</keyword>
<protein>
    <recommendedName>
        <fullName evidence="5">Flp family type IVb pilin</fullName>
    </recommendedName>
</protein>
<feature type="region of interest" description="Disordered" evidence="1">
    <location>
        <begin position="54"/>
        <end position="105"/>
    </location>
</feature>
<keyword evidence="2" id="KW-1133">Transmembrane helix</keyword>
<keyword evidence="4" id="KW-1185">Reference proteome</keyword>
<evidence type="ECO:0008006" key="5">
    <source>
        <dbReference type="Google" id="ProtNLM"/>
    </source>
</evidence>
<reference evidence="4" key="1">
    <citation type="submission" date="2015-09" db="EMBL/GenBank/DDBJ databases">
        <authorList>
            <person name="Shao Z."/>
            <person name="Wang L."/>
        </authorList>
    </citation>
    <scope>NUCLEOTIDE SEQUENCE [LARGE SCALE GENOMIC DNA]</scope>
    <source>
        <strain evidence="4">F13-1</strain>
    </source>
</reference>
<accession>A0A291HMR9</accession>
<evidence type="ECO:0000313" key="3">
    <source>
        <dbReference type="EMBL" id="ATG73435.1"/>
    </source>
</evidence>